<dbReference type="SUPFAM" id="SSF52402">
    <property type="entry name" value="Adenine nucleotide alpha hydrolases-like"/>
    <property type="match status" value="1"/>
</dbReference>
<dbReference type="EMBL" id="JBHSJG010000036">
    <property type="protein sequence ID" value="MFC4988292.1"/>
    <property type="molecule type" value="Genomic_DNA"/>
</dbReference>
<protein>
    <submittedName>
        <fullName evidence="1">Asparagine synthase</fullName>
    </submittedName>
</protein>
<dbReference type="PANTHER" id="PTHR43284">
    <property type="entry name" value="ASPARAGINE SYNTHETASE (GLUTAMINE-HYDROLYZING)"/>
    <property type="match status" value="1"/>
</dbReference>
<organism evidence="1 2">
    <name type="scientific">Saliphagus infecundisoli</name>
    <dbReference type="NCBI Taxonomy" id="1849069"/>
    <lineage>
        <taxon>Archaea</taxon>
        <taxon>Methanobacteriati</taxon>
        <taxon>Methanobacteriota</taxon>
        <taxon>Stenosarchaea group</taxon>
        <taxon>Halobacteria</taxon>
        <taxon>Halobacteriales</taxon>
        <taxon>Natrialbaceae</taxon>
        <taxon>Saliphagus</taxon>
    </lineage>
</organism>
<evidence type="ECO:0000313" key="2">
    <source>
        <dbReference type="Proteomes" id="UP001595925"/>
    </source>
</evidence>
<comment type="caution">
    <text evidence="1">The sequence shown here is derived from an EMBL/GenBank/DDBJ whole genome shotgun (WGS) entry which is preliminary data.</text>
</comment>
<proteinExistence type="predicted"/>
<reference evidence="1 2" key="1">
    <citation type="journal article" date="2019" name="Int. J. Syst. Evol. Microbiol.">
        <title>The Global Catalogue of Microorganisms (GCM) 10K type strain sequencing project: providing services to taxonomists for standard genome sequencing and annotation.</title>
        <authorList>
            <consortium name="The Broad Institute Genomics Platform"/>
            <consortium name="The Broad Institute Genome Sequencing Center for Infectious Disease"/>
            <person name="Wu L."/>
            <person name="Ma J."/>
        </authorList>
    </citation>
    <scope>NUCLEOTIDE SEQUENCE [LARGE SCALE GENOMIC DNA]</scope>
    <source>
        <strain evidence="1 2">CGMCC 1.15824</strain>
    </source>
</reference>
<dbReference type="RefSeq" id="WP_224827134.1">
    <property type="nucleotide sequence ID" value="NZ_JAIVEF010000001.1"/>
</dbReference>
<gene>
    <name evidence="1" type="ORF">ACFPFO_11095</name>
</gene>
<dbReference type="AlphaFoldDB" id="A0ABD5QFD9"/>
<accession>A0ABD5QFD9</accession>
<evidence type="ECO:0000313" key="1">
    <source>
        <dbReference type="EMBL" id="MFC4988292.1"/>
    </source>
</evidence>
<dbReference type="InterPro" id="IPR029055">
    <property type="entry name" value="Ntn_hydrolases_N"/>
</dbReference>
<keyword evidence="2" id="KW-1185">Reference proteome</keyword>
<dbReference type="InterPro" id="IPR014729">
    <property type="entry name" value="Rossmann-like_a/b/a_fold"/>
</dbReference>
<name>A0ABD5QFD9_9EURY</name>
<dbReference type="Proteomes" id="UP001595925">
    <property type="component" value="Unassembled WGS sequence"/>
</dbReference>
<sequence>MPGVTVAHDRLDDDAVEDALRSVRFDDRYTRENVVDDDDRVVAYTGYDEYPVRVIETDSHTVVLEGHLYGTDEVEGELTAAAELVEEGRLDELSEWLAGRDGDFLVVVVGDDGSTRVMNDMFGRLPTYRATIGGTTVVTRELKVIRKLARSAGEELEPNTLALGQFLWFGHPLGTRTLFEGVEQLAPGSLIDVEADTVESVHEYRFDDVDRSRSLEENAEHLADRFIQSCRNRASVGEETVVSLSGGLDSRASIAGYTHADGTLLAATSARKDGGNDGEVDIARQVAAALDVPWELYVAERTDGYREWLLETKQGMNSLSQTLGLDFADQVAADHPGAMFVTGDGGDKTVKNIMPSKPVESADDLVDAVIDRMALFDLDEVTEIVDVDADALVESVRERFEAYPESTVKGRYVHFVVREQGPNWSFHGEDRTRYYVWSTTPFYYPPFFMDAMACPPEQKQGTELYRVFLDELAPAATDVDYFDFGTPIDSLEYRVKRAGYDWLSDRPFLKQRVLGLLGEGSSSGGSPPTPLAEETGIPSTLADCFSGEAVQRVTWSGAYSTPQQYLLLTLVSALNWVPEDGDVEIAYADDDRADRSSVSKRP</sequence>
<dbReference type="InterPro" id="IPR051786">
    <property type="entry name" value="ASN_synthetase/amidase"/>
</dbReference>
<dbReference type="PANTHER" id="PTHR43284:SF1">
    <property type="entry name" value="ASPARAGINE SYNTHETASE"/>
    <property type="match status" value="1"/>
</dbReference>
<dbReference type="SUPFAM" id="SSF56235">
    <property type="entry name" value="N-terminal nucleophile aminohydrolases (Ntn hydrolases)"/>
    <property type="match status" value="1"/>
</dbReference>
<dbReference type="Gene3D" id="3.40.50.620">
    <property type="entry name" value="HUPs"/>
    <property type="match status" value="1"/>
</dbReference>